<dbReference type="RefSeq" id="WP_210661082.1">
    <property type="nucleotide sequence ID" value="NZ_JAGKQQ010000001.1"/>
</dbReference>
<proteinExistence type="predicted"/>
<gene>
    <name evidence="1" type="ORF">J8F10_32985</name>
</gene>
<name>A0ABS5C264_9BACT</name>
<evidence type="ECO:0000313" key="1">
    <source>
        <dbReference type="EMBL" id="MBP3960068.1"/>
    </source>
</evidence>
<sequence length="213" mass="23241">MLRIAAIALLGLSGGLHGIYTHRWDSWAESVAGTAVDRIERVPLRAGAWEGERIEVDTLTLPEEMVGRAVSVRFVNRITGSTATVFLSCGPTDSIAAHTPRVCYPVNGYPCSGTDLRASPAPAEDPAPEFWVSNFTKPDALAPIHLRVIWAWSDGRGWQVPGNPLRTFRRSPVIYKCYVVRQVISPDEPVENDPGMQLLAALLPELDGVLSGR</sequence>
<dbReference type="EMBL" id="JAGKQQ010000001">
    <property type="protein sequence ID" value="MBP3960068.1"/>
    <property type="molecule type" value="Genomic_DNA"/>
</dbReference>
<keyword evidence="2" id="KW-1185">Reference proteome</keyword>
<evidence type="ECO:0000313" key="2">
    <source>
        <dbReference type="Proteomes" id="UP000676565"/>
    </source>
</evidence>
<protein>
    <recommendedName>
        <fullName evidence="3">Exosortase-associated EpsI family protein</fullName>
    </recommendedName>
</protein>
<dbReference type="Proteomes" id="UP000676565">
    <property type="component" value="Unassembled WGS sequence"/>
</dbReference>
<reference evidence="1 2" key="1">
    <citation type="submission" date="2021-04" db="EMBL/GenBank/DDBJ databases">
        <authorList>
            <person name="Ivanova A."/>
        </authorList>
    </citation>
    <scope>NUCLEOTIDE SEQUENCE [LARGE SCALE GENOMIC DNA]</scope>
    <source>
        <strain evidence="1 2">G18</strain>
    </source>
</reference>
<organism evidence="1 2">
    <name type="scientific">Gemmata palustris</name>
    <dbReference type="NCBI Taxonomy" id="2822762"/>
    <lineage>
        <taxon>Bacteria</taxon>
        <taxon>Pseudomonadati</taxon>
        <taxon>Planctomycetota</taxon>
        <taxon>Planctomycetia</taxon>
        <taxon>Gemmatales</taxon>
        <taxon>Gemmataceae</taxon>
        <taxon>Gemmata</taxon>
    </lineage>
</organism>
<comment type="caution">
    <text evidence="1">The sequence shown here is derived from an EMBL/GenBank/DDBJ whole genome shotgun (WGS) entry which is preliminary data.</text>
</comment>
<accession>A0ABS5C264</accession>
<evidence type="ECO:0008006" key="3">
    <source>
        <dbReference type="Google" id="ProtNLM"/>
    </source>
</evidence>